<keyword evidence="2" id="KW-1185">Reference proteome</keyword>
<evidence type="ECO:0000313" key="2">
    <source>
        <dbReference type="Proteomes" id="UP000241362"/>
    </source>
</evidence>
<proteinExistence type="predicted"/>
<protein>
    <submittedName>
        <fullName evidence="1">Uncharacterized protein</fullName>
    </submittedName>
</protein>
<comment type="caution">
    <text evidence="1">The sequence shown here is derived from an EMBL/GenBank/DDBJ whole genome shotgun (WGS) entry which is preliminary data.</text>
</comment>
<name>A0A2T4JE16_FUSBL</name>
<reference evidence="1 2" key="1">
    <citation type="submission" date="2018-03" db="EMBL/GenBank/DDBJ databases">
        <title>Rhodobacter blasticus.</title>
        <authorList>
            <person name="Meyer T.E."/>
            <person name="Miller S."/>
            <person name="Lodha T."/>
            <person name="Gandham S."/>
            <person name="Chintalapati S."/>
            <person name="Chintalapati V.R."/>
        </authorList>
    </citation>
    <scope>NUCLEOTIDE SEQUENCE [LARGE SCALE GENOMIC DNA]</scope>
    <source>
        <strain evidence="1 2">DSM 2131</strain>
    </source>
</reference>
<accession>A0A2T4JE16</accession>
<evidence type="ECO:0000313" key="1">
    <source>
        <dbReference type="EMBL" id="PTE16139.1"/>
    </source>
</evidence>
<dbReference type="EMBL" id="PZKE01000002">
    <property type="protein sequence ID" value="PTE16139.1"/>
    <property type="molecule type" value="Genomic_DNA"/>
</dbReference>
<dbReference type="RefSeq" id="WP_107672147.1">
    <property type="nucleotide sequence ID" value="NZ_PZKE01000002.1"/>
</dbReference>
<gene>
    <name evidence="1" type="ORF">C5F44_03750</name>
</gene>
<sequence>MALALSACVRPDGSPALGASDAQQVFTFVLNGKGSSGGHCTAEGARGEVRSGKDLFGSPTVKIRGHIRYGKIICTDGQGVKYVTTINQLVPQGLRTPRAWSNLRPGKTAHDVKLELPSGVTRIFYKALIRVE</sequence>
<organism evidence="1 2">
    <name type="scientific">Fuscovulum blasticum DSM 2131</name>
    <dbReference type="NCBI Taxonomy" id="1188250"/>
    <lineage>
        <taxon>Bacteria</taxon>
        <taxon>Pseudomonadati</taxon>
        <taxon>Pseudomonadota</taxon>
        <taxon>Alphaproteobacteria</taxon>
        <taxon>Rhodobacterales</taxon>
        <taxon>Paracoccaceae</taxon>
        <taxon>Pseudogemmobacter</taxon>
    </lineage>
</organism>
<dbReference type="Proteomes" id="UP000241362">
    <property type="component" value="Unassembled WGS sequence"/>
</dbReference>
<dbReference type="AlphaFoldDB" id="A0A2T4JE16"/>